<proteinExistence type="predicted"/>
<evidence type="ECO:0000313" key="2">
    <source>
        <dbReference type="Proteomes" id="UP001208938"/>
    </source>
</evidence>
<reference evidence="1 2" key="1">
    <citation type="submission" date="2022-10" db="EMBL/GenBank/DDBJ databases">
        <title>Pararhodobacter sp. nov., isolated from marine algae.</title>
        <authorList>
            <person name="Choi B.J."/>
            <person name="Kim J.M."/>
            <person name="Lee J.K."/>
            <person name="Choi D.G."/>
            <person name="Jeon C.O."/>
        </authorList>
    </citation>
    <scope>NUCLEOTIDE SEQUENCE [LARGE SCALE GENOMIC DNA]</scope>
    <source>
        <strain evidence="1 2">ZQ420</strain>
    </source>
</reference>
<evidence type="ECO:0000313" key="1">
    <source>
        <dbReference type="EMBL" id="MCW1932467.1"/>
    </source>
</evidence>
<accession>A0ABT3GY72</accession>
<name>A0ABT3GY72_9RHOB</name>
<comment type="caution">
    <text evidence="1">The sequence shown here is derived from an EMBL/GenBank/DDBJ whole genome shotgun (WGS) entry which is preliminary data.</text>
</comment>
<gene>
    <name evidence="1" type="ORF">OKW52_09410</name>
</gene>
<protein>
    <submittedName>
        <fullName evidence="1">DUF6477 family protein</fullName>
    </submittedName>
</protein>
<organism evidence="1 2">
    <name type="scientific">Pararhodobacter zhoushanensis</name>
    <dbReference type="NCBI Taxonomy" id="2479545"/>
    <lineage>
        <taxon>Bacteria</taxon>
        <taxon>Pseudomonadati</taxon>
        <taxon>Pseudomonadota</taxon>
        <taxon>Alphaproteobacteria</taxon>
        <taxon>Rhodobacterales</taxon>
        <taxon>Paracoccaceae</taxon>
        <taxon>Pararhodobacter</taxon>
    </lineage>
</organism>
<dbReference type="Proteomes" id="UP001208938">
    <property type="component" value="Unassembled WGS sequence"/>
</dbReference>
<keyword evidence="2" id="KW-1185">Reference proteome</keyword>
<sequence length="123" mass="13737">MIGASLFQPSKGIAHDLHPRDSILMVLSELTTMRRPQLLMRTARHGAMDYVRETDLRRILRLPATPPPGVATLRHLIALEAQHDDLRTRAPHEAGNPWRAPRHVEVLIALIAEARLLAQAATP</sequence>
<dbReference type="EMBL" id="JAPDFL010000001">
    <property type="protein sequence ID" value="MCW1932467.1"/>
    <property type="molecule type" value="Genomic_DNA"/>
</dbReference>
<dbReference type="InterPro" id="IPR045516">
    <property type="entry name" value="DUF6477"/>
</dbReference>
<dbReference type="Pfam" id="PF20083">
    <property type="entry name" value="DUF6477"/>
    <property type="match status" value="1"/>
</dbReference>
<dbReference type="RefSeq" id="WP_264505464.1">
    <property type="nucleotide sequence ID" value="NZ_JAPDFL010000001.1"/>
</dbReference>